<proteinExistence type="predicted"/>
<protein>
    <submittedName>
        <fullName evidence="4">DUF5666 domain-containing protein</fullName>
    </submittedName>
</protein>
<reference evidence="5" key="1">
    <citation type="journal article" date="2019" name="Int. J. Syst. Evol. Microbiol.">
        <title>The Global Catalogue of Microorganisms (GCM) 10K type strain sequencing project: providing services to taxonomists for standard genome sequencing and annotation.</title>
        <authorList>
            <consortium name="The Broad Institute Genomics Platform"/>
            <consortium name="The Broad Institute Genome Sequencing Center for Infectious Disease"/>
            <person name="Wu L."/>
            <person name="Ma J."/>
        </authorList>
    </citation>
    <scope>NUCLEOTIDE SEQUENCE [LARGE SCALE GENOMIC DNA]</scope>
    <source>
        <strain evidence="5">CGMCC 4.7643</strain>
    </source>
</reference>
<dbReference type="EMBL" id="JBHUKU010000008">
    <property type="protein sequence ID" value="MFD2460435.1"/>
    <property type="molecule type" value="Genomic_DNA"/>
</dbReference>
<evidence type="ECO:0000313" key="5">
    <source>
        <dbReference type="Proteomes" id="UP001597419"/>
    </source>
</evidence>
<accession>A0ABW5GHW8</accession>
<comment type="caution">
    <text evidence="4">The sequence shown here is derived from an EMBL/GenBank/DDBJ whole genome shotgun (WGS) entry which is preliminary data.</text>
</comment>
<feature type="transmembrane region" description="Helical" evidence="2">
    <location>
        <begin position="51"/>
        <end position="69"/>
    </location>
</feature>
<dbReference type="Pfam" id="PF18914">
    <property type="entry name" value="DUF5666"/>
    <property type="match status" value="1"/>
</dbReference>
<feature type="region of interest" description="Disordered" evidence="1">
    <location>
        <begin position="81"/>
        <end position="163"/>
    </location>
</feature>
<sequence>MSSTTTSGPPAEEPTAELPAAPPESVVAAPAVEGDLDRELKRVAAPFGKPTFVLVALLVFAVAFGAGAWTHAAFAPASNAAPGAGGGRGQGQDGTGGRGQGTGAGPGGQGGTRGTGGRGTSGTVEKVEGATLTLKTPQGNEITVSTTDSTKIGRTQPGTLADLKPGATVTVQGQPDSTGAVTAQAITEQPPR</sequence>
<evidence type="ECO:0000259" key="3">
    <source>
        <dbReference type="Pfam" id="PF18914"/>
    </source>
</evidence>
<feature type="compositionally biased region" description="Polar residues" evidence="1">
    <location>
        <begin position="133"/>
        <end position="158"/>
    </location>
</feature>
<feature type="compositionally biased region" description="Gly residues" evidence="1">
    <location>
        <begin position="83"/>
        <end position="120"/>
    </location>
</feature>
<dbReference type="InterPro" id="IPR043724">
    <property type="entry name" value="DUF5666"/>
</dbReference>
<evidence type="ECO:0000256" key="1">
    <source>
        <dbReference type="SAM" id="MobiDB-lite"/>
    </source>
</evidence>
<evidence type="ECO:0000256" key="2">
    <source>
        <dbReference type="SAM" id="Phobius"/>
    </source>
</evidence>
<feature type="domain" description="DUF5666" evidence="3">
    <location>
        <begin position="122"/>
        <end position="186"/>
    </location>
</feature>
<keyword evidence="5" id="KW-1185">Reference proteome</keyword>
<name>A0ABW5GHW8_9PSEU</name>
<organism evidence="4 5">
    <name type="scientific">Amycolatopsis samaneae</name>
    <dbReference type="NCBI Taxonomy" id="664691"/>
    <lineage>
        <taxon>Bacteria</taxon>
        <taxon>Bacillati</taxon>
        <taxon>Actinomycetota</taxon>
        <taxon>Actinomycetes</taxon>
        <taxon>Pseudonocardiales</taxon>
        <taxon>Pseudonocardiaceae</taxon>
        <taxon>Amycolatopsis</taxon>
    </lineage>
</organism>
<feature type="compositionally biased region" description="Low complexity" evidence="1">
    <location>
        <begin position="16"/>
        <end position="26"/>
    </location>
</feature>
<feature type="region of interest" description="Disordered" evidence="1">
    <location>
        <begin position="1"/>
        <end position="26"/>
    </location>
</feature>
<keyword evidence="2" id="KW-0472">Membrane</keyword>
<gene>
    <name evidence="4" type="ORF">ACFSYJ_17640</name>
</gene>
<dbReference type="RefSeq" id="WP_345397644.1">
    <property type="nucleotide sequence ID" value="NZ_BAABHG010000009.1"/>
</dbReference>
<keyword evidence="2" id="KW-1133">Transmembrane helix</keyword>
<evidence type="ECO:0000313" key="4">
    <source>
        <dbReference type="EMBL" id="MFD2460435.1"/>
    </source>
</evidence>
<keyword evidence="2" id="KW-0812">Transmembrane</keyword>
<dbReference type="Proteomes" id="UP001597419">
    <property type="component" value="Unassembled WGS sequence"/>
</dbReference>